<name>A0AAW0MLI7_9GOBI</name>
<keyword evidence="8" id="KW-0675">Receptor</keyword>
<dbReference type="PRINTS" id="PR01428">
    <property type="entry name" value="PROTEASEAR"/>
</dbReference>
<keyword evidence="3 12" id="KW-0812">Transmembrane</keyword>
<keyword evidence="7 11" id="KW-1015">Disulfide bond</keyword>
<evidence type="ECO:0000256" key="8">
    <source>
        <dbReference type="ARBA" id="ARBA00023170"/>
    </source>
</evidence>
<sequence length="262" mass="29205">MLLGVGNLASTTFKPRIAKPYIKTPLKNNNVSNISDISSEAKQTLSSHLTTVFLPIVYIIVLVVGLPANALAVWVFLFRVKKKCPPSIYMANLALDLMFVIWVPLKIAYHFNNNDWIYGEALCKVLSVSSTQTCTAPSVHHLLQRAALRSRVYPFSKLNQNNRVAIAVSVTVWVTVWITTVPLYLCDQVVRVPSLDIATCHDVTEEDDIEISAVWITTVPVYLYDQEIRVSSLDISICHDVTAEDDFKIAATSYFLTMGILG</sequence>
<evidence type="ECO:0000313" key="13">
    <source>
        <dbReference type="EMBL" id="KAK7877398.1"/>
    </source>
</evidence>
<comment type="subcellular location">
    <subcellularLocation>
        <location evidence="1">Cell membrane</location>
        <topology evidence="1">Multi-pass membrane protein</topology>
    </subcellularLocation>
</comment>
<keyword evidence="4 12" id="KW-1133">Transmembrane helix</keyword>
<dbReference type="GO" id="GO:0007200">
    <property type="term" value="P:phospholipase C-activating G protein-coupled receptor signaling pathway"/>
    <property type="evidence" value="ECO:0007669"/>
    <property type="project" value="TreeGrafter"/>
</dbReference>
<dbReference type="GO" id="GO:0015057">
    <property type="term" value="F:thrombin-activated receptor activity"/>
    <property type="evidence" value="ECO:0007669"/>
    <property type="project" value="InterPro"/>
</dbReference>
<feature type="disulfide bond" evidence="11">
    <location>
        <begin position="123"/>
        <end position="200"/>
    </location>
</feature>
<keyword evidence="6 12" id="KW-0472">Membrane</keyword>
<evidence type="ECO:0000313" key="14">
    <source>
        <dbReference type="Proteomes" id="UP001460270"/>
    </source>
</evidence>
<dbReference type="InterPro" id="IPR003912">
    <property type="entry name" value="Protea_act_rcpt"/>
</dbReference>
<evidence type="ECO:0000256" key="12">
    <source>
        <dbReference type="SAM" id="Phobius"/>
    </source>
</evidence>
<evidence type="ECO:0000256" key="6">
    <source>
        <dbReference type="ARBA" id="ARBA00023136"/>
    </source>
</evidence>
<dbReference type="Proteomes" id="UP001460270">
    <property type="component" value="Unassembled WGS sequence"/>
</dbReference>
<dbReference type="InterPro" id="IPR000276">
    <property type="entry name" value="GPCR_Rhodpsn"/>
</dbReference>
<dbReference type="GO" id="GO:0005886">
    <property type="term" value="C:plasma membrane"/>
    <property type="evidence" value="ECO:0007669"/>
    <property type="project" value="UniProtKB-SubCell"/>
</dbReference>
<dbReference type="GO" id="GO:0035025">
    <property type="term" value="P:positive regulation of Rho protein signal transduction"/>
    <property type="evidence" value="ECO:0007669"/>
    <property type="project" value="TreeGrafter"/>
</dbReference>
<proteinExistence type="predicted"/>
<keyword evidence="9" id="KW-0325">Glycoprotein</keyword>
<dbReference type="GO" id="GO:0007596">
    <property type="term" value="P:blood coagulation"/>
    <property type="evidence" value="ECO:0007669"/>
    <property type="project" value="InterPro"/>
</dbReference>
<comment type="caution">
    <text evidence="13">The sequence shown here is derived from an EMBL/GenBank/DDBJ whole genome shotgun (WGS) entry which is preliminary data.</text>
</comment>
<evidence type="ECO:0000256" key="9">
    <source>
        <dbReference type="ARBA" id="ARBA00023180"/>
    </source>
</evidence>
<keyword evidence="5" id="KW-0297">G-protein coupled receptor</keyword>
<accession>A0AAW0MLI7</accession>
<feature type="transmembrane region" description="Helical" evidence="12">
    <location>
        <begin position="89"/>
        <end position="109"/>
    </location>
</feature>
<dbReference type="AlphaFoldDB" id="A0AAW0MLI7"/>
<feature type="transmembrane region" description="Helical" evidence="12">
    <location>
        <begin position="164"/>
        <end position="185"/>
    </location>
</feature>
<evidence type="ECO:0000256" key="5">
    <source>
        <dbReference type="ARBA" id="ARBA00023040"/>
    </source>
</evidence>
<keyword evidence="2" id="KW-1003">Cell membrane</keyword>
<dbReference type="Pfam" id="PF00001">
    <property type="entry name" value="7tm_1"/>
    <property type="match status" value="1"/>
</dbReference>
<organism evidence="13 14">
    <name type="scientific">Mugilogobius chulae</name>
    <name type="common">yellowstripe goby</name>
    <dbReference type="NCBI Taxonomy" id="88201"/>
    <lineage>
        <taxon>Eukaryota</taxon>
        <taxon>Metazoa</taxon>
        <taxon>Chordata</taxon>
        <taxon>Craniata</taxon>
        <taxon>Vertebrata</taxon>
        <taxon>Euteleostomi</taxon>
        <taxon>Actinopterygii</taxon>
        <taxon>Neopterygii</taxon>
        <taxon>Teleostei</taxon>
        <taxon>Neoteleostei</taxon>
        <taxon>Acanthomorphata</taxon>
        <taxon>Gobiaria</taxon>
        <taxon>Gobiiformes</taxon>
        <taxon>Gobioidei</taxon>
        <taxon>Gobiidae</taxon>
        <taxon>Gobionellinae</taxon>
        <taxon>Mugilogobius</taxon>
    </lineage>
</organism>
<evidence type="ECO:0000256" key="10">
    <source>
        <dbReference type="ARBA" id="ARBA00023224"/>
    </source>
</evidence>
<evidence type="ECO:0000256" key="3">
    <source>
        <dbReference type="ARBA" id="ARBA00022692"/>
    </source>
</evidence>
<dbReference type="EMBL" id="JBBPFD010000694">
    <property type="protein sequence ID" value="KAK7877398.1"/>
    <property type="molecule type" value="Genomic_DNA"/>
</dbReference>
<evidence type="ECO:0008006" key="15">
    <source>
        <dbReference type="Google" id="ProtNLM"/>
    </source>
</evidence>
<keyword evidence="14" id="KW-1185">Reference proteome</keyword>
<keyword evidence="10" id="KW-0807">Transducer</keyword>
<gene>
    <name evidence="13" type="ORF">WMY93_031885</name>
</gene>
<protein>
    <recommendedName>
        <fullName evidence="15">G-protein coupled receptors family 1 profile domain-containing protein</fullName>
    </recommendedName>
</protein>
<dbReference type="PANTHER" id="PTHR24232">
    <property type="entry name" value="G-PROTEIN COUPLED RECEPTOR"/>
    <property type="match status" value="1"/>
</dbReference>
<evidence type="ECO:0000256" key="7">
    <source>
        <dbReference type="ARBA" id="ARBA00023157"/>
    </source>
</evidence>
<feature type="transmembrane region" description="Helical" evidence="12">
    <location>
        <begin position="52"/>
        <end position="77"/>
    </location>
</feature>
<dbReference type="PANTHER" id="PTHR24232:SF21">
    <property type="entry name" value="PROTEINASE-ACTIVATED RECEPTOR 2"/>
    <property type="match status" value="1"/>
</dbReference>
<evidence type="ECO:0000256" key="1">
    <source>
        <dbReference type="ARBA" id="ARBA00004651"/>
    </source>
</evidence>
<evidence type="ECO:0000256" key="2">
    <source>
        <dbReference type="ARBA" id="ARBA00022475"/>
    </source>
</evidence>
<evidence type="ECO:0000256" key="4">
    <source>
        <dbReference type="ARBA" id="ARBA00022989"/>
    </source>
</evidence>
<reference evidence="14" key="1">
    <citation type="submission" date="2024-04" db="EMBL/GenBank/DDBJ databases">
        <title>Salinicola lusitanus LLJ914,a marine bacterium isolated from the Okinawa Trough.</title>
        <authorList>
            <person name="Li J."/>
        </authorList>
    </citation>
    <scope>NUCLEOTIDE SEQUENCE [LARGE SCALE GENOMIC DNA]</scope>
</reference>
<evidence type="ECO:0000256" key="11">
    <source>
        <dbReference type="PIRSR" id="PIRSR603912-52"/>
    </source>
</evidence>
<dbReference type="SUPFAM" id="SSF81321">
    <property type="entry name" value="Family A G protein-coupled receptor-like"/>
    <property type="match status" value="1"/>
</dbReference>
<dbReference type="Gene3D" id="1.20.1070.10">
    <property type="entry name" value="Rhodopsin 7-helix transmembrane proteins"/>
    <property type="match status" value="1"/>
</dbReference>